<reference evidence="3" key="1">
    <citation type="submission" date="2015-07" db="EMBL/GenBank/DDBJ databases">
        <title>Draft genome sequence of Streptomyces sp. CMAA 1322, a bacterium isolated from Caatinga biome, from dry forest semiarid of Brazil.</title>
        <authorList>
            <person name="Santos S.N."/>
            <person name="Gacesa R."/>
            <person name="Taketani R.G."/>
            <person name="Long P.F."/>
            <person name="Melo I.S."/>
        </authorList>
    </citation>
    <scope>NUCLEOTIDE SEQUENCE [LARGE SCALE GENOMIC DNA]</scope>
    <source>
        <strain evidence="3">CMAA 1322</strain>
    </source>
</reference>
<keyword evidence="3" id="KW-1185">Reference proteome</keyword>
<organism evidence="2 3">
    <name type="scientific">Streptomyces caatingaensis</name>
    <dbReference type="NCBI Taxonomy" id="1678637"/>
    <lineage>
        <taxon>Bacteria</taxon>
        <taxon>Bacillati</taxon>
        <taxon>Actinomycetota</taxon>
        <taxon>Actinomycetes</taxon>
        <taxon>Kitasatosporales</taxon>
        <taxon>Streptomycetaceae</taxon>
        <taxon>Streptomyces</taxon>
    </lineage>
</organism>
<comment type="caution">
    <text evidence="2">The sequence shown here is derived from an EMBL/GenBank/DDBJ whole genome shotgun (WGS) entry which is preliminary data.</text>
</comment>
<gene>
    <name evidence="2" type="ORF">AC230_26705</name>
</gene>
<dbReference type="PATRIC" id="fig|1678637.3.peg.5704"/>
<dbReference type="EMBL" id="LFXA01000017">
    <property type="protein sequence ID" value="KNB50257.1"/>
    <property type="molecule type" value="Genomic_DNA"/>
</dbReference>
<evidence type="ECO:0008006" key="4">
    <source>
        <dbReference type="Google" id="ProtNLM"/>
    </source>
</evidence>
<dbReference type="AlphaFoldDB" id="A0A0K9XC82"/>
<dbReference type="OrthoDB" id="4031079at2"/>
<name>A0A0K9XC82_9ACTN</name>
<evidence type="ECO:0000313" key="3">
    <source>
        <dbReference type="Proteomes" id="UP000037288"/>
    </source>
</evidence>
<proteinExistence type="predicted"/>
<keyword evidence="1" id="KW-0472">Membrane</keyword>
<dbReference type="RefSeq" id="WP_049718797.1">
    <property type="nucleotide sequence ID" value="NZ_LFXA01000017.1"/>
</dbReference>
<accession>A0A0K9XC82</accession>
<evidence type="ECO:0000256" key="1">
    <source>
        <dbReference type="SAM" id="Phobius"/>
    </source>
</evidence>
<keyword evidence="1" id="KW-1133">Transmembrane helix</keyword>
<feature type="transmembrane region" description="Helical" evidence="1">
    <location>
        <begin position="392"/>
        <end position="417"/>
    </location>
</feature>
<sequence>MDSASVTARLGAVPASDSRELDRVCEEAAAALLRDGVEPPFDVRSADFAADPYLICADRYWRLRFLALPSIRTAADCAAWLGAHVAAAHRTEVREKWSLGYAFITKDTVESPRELAEAAEGVVGRDAPAGDIAYFATLYHAGKLRSNFAAEELHQFLDSSLLALAAGPHRRDPLFTALRSFAAFAHGAFTTEHATALLDEAWNSPRRTRHVIDICLNGIQMAAPFDGQGALLRDRAAEAVRAHPHDHMFRFRLACGQHETGDHDAALSTVDRALRLLPAIGSRGSHELLQGQYLRRRDDILAARARARLDAEHTRRLAEREAEHQRRWDLLEADLRAREERQSQAHRALQETARANAVRAVELVAVFTAAIAFAVGSLQITLNGALSLHDRLWLIAELCAGLALFALLVVGGTWLITRPRDRPDLPRPPGTR</sequence>
<evidence type="ECO:0000313" key="2">
    <source>
        <dbReference type="EMBL" id="KNB50257.1"/>
    </source>
</evidence>
<protein>
    <recommendedName>
        <fullName evidence="4">Tetratricopeptide repeat protein</fullName>
    </recommendedName>
</protein>
<dbReference type="Proteomes" id="UP000037288">
    <property type="component" value="Unassembled WGS sequence"/>
</dbReference>
<keyword evidence="1" id="KW-0812">Transmembrane</keyword>
<feature type="transmembrane region" description="Helical" evidence="1">
    <location>
        <begin position="360"/>
        <end position="380"/>
    </location>
</feature>